<dbReference type="FunCoup" id="A0A0D1Z3P2">
    <property type="interactions" value="1452"/>
</dbReference>
<dbReference type="Proteomes" id="UP000053259">
    <property type="component" value="Unassembled WGS sequence"/>
</dbReference>
<dbReference type="InterPro" id="IPR002401">
    <property type="entry name" value="Cyt_P450_E_grp-I"/>
</dbReference>
<dbReference type="EMBL" id="KN847532">
    <property type="protein sequence ID" value="KIW07572.1"/>
    <property type="molecule type" value="Genomic_DNA"/>
</dbReference>
<keyword evidence="10" id="KW-0472">Membrane</keyword>
<accession>A0A0D1Z3P2</accession>
<evidence type="ECO:0000256" key="1">
    <source>
        <dbReference type="ARBA" id="ARBA00001971"/>
    </source>
</evidence>
<keyword evidence="5 9" id="KW-0560">Oxidoreductase</keyword>
<keyword evidence="3 8" id="KW-0349">Heme</keyword>
<dbReference type="GO" id="GO:0020037">
    <property type="term" value="F:heme binding"/>
    <property type="evidence" value="ECO:0007669"/>
    <property type="project" value="InterPro"/>
</dbReference>
<gene>
    <name evidence="11" type="ORF">PV09_01527</name>
</gene>
<evidence type="ECO:0000256" key="4">
    <source>
        <dbReference type="ARBA" id="ARBA00022723"/>
    </source>
</evidence>
<evidence type="ECO:0000313" key="11">
    <source>
        <dbReference type="EMBL" id="KIW07572.1"/>
    </source>
</evidence>
<comment type="cofactor">
    <cofactor evidence="1 8">
        <name>heme</name>
        <dbReference type="ChEBI" id="CHEBI:30413"/>
    </cofactor>
</comment>
<dbReference type="InParanoid" id="A0A0D1Z3P2"/>
<keyword evidence="10" id="KW-1133">Transmembrane helix</keyword>
<dbReference type="InterPro" id="IPR001128">
    <property type="entry name" value="Cyt_P450"/>
</dbReference>
<evidence type="ECO:0000256" key="10">
    <source>
        <dbReference type="SAM" id="Phobius"/>
    </source>
</evidence>
<dbReference type="PRINTS" id="PR00463">
    <property type="entry name" value="EP450I"/>
</dbReference>
<name>A0A0D1Z3P2_9PEZI</name>
<dbReference type="InterPro" id="IPR036396">
    <property type="entry name" value="Cyt_P450_sf"/>
</dbReference>
<dbReference type="InterPro" id="IPR017972">
    <property type="entry name" value="Cyt_P450_CS"/>
</dbReference>
<evidence type="ECO:0000256" key="7">
    <source>
        <dbReference type="ARBA" id="ARBA00023033"/>
    </source>
</evidence>
<dbReference type="VEuPathDB" id="FungiDB:PV09_01527"/>
<dbReference type="PRINTS" id="PR00385">
    <property type="entry name" value="P450"/>
</dbReference>
<evidence type="ECO:0000256" key="2">
    <source>
        <dbReference type="ARBA" id="ARBA00010617"/>
    </source>
</evidence>
<feature type="transmembrane region" description="Helical" evidence="10">
    <location>
        <begin position="6"/>
        <end position="25"/>
    </location>
</feature>
<dbReference type="STRING" id="253628.A0A0D1Z3P2"/>
<dbReference type="PANTHER" id="PTHR24287:SF1">
    <property type="entry name" value="P450, PUTATIVE (EUROFUNG)-RELATED"/>
    <property type="match status" value="1"/>
</dbReference>
<dbReference type="GeneID" id="27309500"/>
<dbReference type="GO" id="GO:0016705">
    <property type="term" value="F:oxidoreductase activity, acting on paired donors, with incorporation or reduction of molecular oxygen"/>
    <property type="evidence" value="ECO:0007669"/>
    <property type="project" value="InterPro"/>
</dbReference>
<keyword evidence="4 8" id="KW-0479">Metal-binding</keyword>
<dbReference type="PANTHER" id="PTHR24287">
    <property type="entry name" value="P450, PUTATIVE (EUROFUNG)-RELATED"/>
    <property type="match status" value="1"/>
</dbReference>
<dbReference type="CDD" id="cd11063">
    <property type="entry name" value="CYP52"/>
    <property type="match status" value="1"/>
</dbReference>
<evidence type="ECO:0000256" key="6">
    <source>
        <dbReference type="ARBA" id="ARBA00023004"/>
    </source>
</evidence>
<keyword evidence="7 9" id="KW-0503">Monooxygenase</keyword>
<protein>
    <submittedName>
        <fullName evidence="11">Uncharacterized protein</fullName>
    </submittedName>
</protein>
<dbReference type="Gene3D" id="1.10.630.10">
    <property type="entry name" value="Cytochrome P450"/>
    <property type="match status" value="1"/>
</dbReference>
<evidence type="ECO:0000256" key="9">
    <source>
        <dbReference type="RuleBase" id="RU000461"/>
    </source>
</evidence>
<comment type="similarity">
    <text evidence="2 9">Belongs to the cytochrome P450 family.</text>
</comment>
<evidence type="ECO:0000256" key="8">
    <source>
        <dbReference type="PIRSR" id="PIRSR602401-1"/>
    </source>
</evidence>
<dbReference type="OrthoDB" id="1470350at2759"/>
<dbReference type="AlphaFoldDB" id="A0A0D1Z3P2"/>
<dbReference type="Pfam" id="PF00067">
    <property type="entry name" value="p450"/>
    <property type="match status" value="1"/>
</dbReference>
<evidence type="ECO:0000313" key="12">
    <source>
        <dbReference type="Proteomes" id="UP000053259"/>
    </source>
</evidence>
<evidence type="ECO:0000256" key="3">
    <source>
        <dbReference type="ARBA" id="ARBA00022617"/>
    </source>
</evidence>
<proteinExistence type="inferred from homology"/>
<dbReference type="RefSeq" id="XP_016217441.1">
    <property type="nucleotide sequence ID" value="XM_016354429.1"/>
</dbReference>
<keyword evidence="10" id="KW-0812">Transmembrane</keyword>
<sequence>MGAALTYTLFTFVAYVVYGFVLSWYTEYRFRQFARLNGCEDPVRNLNKLPWGIDGLYRVITAVSHGEDILDDLVIPAFRALNAYTTEGTGLFGQKMTTTIEPRNIQALLATNFKDFGTGERRSKQFGALLGYNIFTSDGEFWAHSRAMFRPLFNREQINDLEETDRASKILIDVLPKGSDGWTDAFDLMPYFYRFTLDTATAFLVGHTTDSQLAAAGRPTGERQQSGITEMAADQEFMDSFTVAQEWLSWRIRLQGLYWVVQSPRWWKATANVRKYVNHYVKMALDQKAREERSGKRVEDGRRYNLLRELAEECRDPIELRDQLLGILAAGRDTTAALLSWVFVELARNPKVYTKLRRVILEEFGDGSSDLNKPSFSKLKACGYLQHVISETLRLHPPVPFNNRQAIRNTTLPTGGGPDQDKPIAIRKGQIVNFTVYGMQRRNDLWGEDADTFIPERWEGRKMDWSFLPFSGGPRICLGQQYAITEASFLIVRLLQRFDAVEWLGETGRITKAYGLIMYPAKGVPVRFHKA</sequence>
<evidence type="ECO:0000256" key="5">
    <source>
        <dbReference type="ARBA" id="ARBA00023002"/>
    </source>
</evidence>
<keyword evidence="6 8" id="KW-0408">Iron</keyword>
<dbReference type="HOGENOM" id="CLU_001570_27_0_1"/>
<keyword evidence="12" id="KW-1185">Reference proteome</keyword>
<dbReference type="GO" id="GO:0004497">
    <property type="term" value="F:monooxygenase activity"/>
    <property type="evidence" value="ECO:0007669"/>
    <property type="project" value="UniProtKB-KW"/>
</dbReference>
<dbReference type="PROSITE" id="PS00086">
    <property type="entry name" value="CYTOCHROME_P450"/>
    <property type="match status" value="1"/>
</dbReference>
<dbReference type="GO" id="GO:0005506">
    <property type="term" value="F:iron ion binding"/>
    <property type="evidence" value="ECO:0007669"/>
    <property type="project" value="InterPro"/>
</dbReference>
<feature type="binding site" description="axial binding residue" evidence="8">
    <location>
        <position position="477"/>
    </location>
    <ligand>
        <name>heme</name>
        <dbReference type="ChEBI" id="CHEBI:30413"/>
    </ligand>
    <ligandPart>
        <name>Fe</name>
        <dbReference type="ChEBI" id="CHEBI:18248"/>
    </ligandPart>
</feature>
<dbReference type="InterPro" id="IPR047146">
    <property type="entry name" value="Cyt_P450_E_CYP52_fungi"/>
</dbReference>
<reference evidence="11 12" key="1">
    <citation type="submission" date="2015-01" db="EMBL/GenBank/DDBJ databases">
        <title>The Genome Sequence of Ochroconis gallopava CBS43764.</title>
        <authorList>
            <consortium name="The Broad Institute Genomics Platform"/>
            <person name="Cuomo C."/>
            <person name="de Hoog S."/>
            <person name="Gorbushina A."/>
            <person name="Stielow B."/>
            <person name="Teixiera M."/>
            <person name="Abouelleil A."/>
            <person name="Chapman S.B."/>
            <person name="Priest M."/>
            <person name="Young S.K."/>
            <person name="Wortman J."/>
            <person name="Nusbaum C."/>
            <person name="Birren B."/>
        </authorList>
    </citation>
    <scope>NUCLEOTIDE SEQUENCE [LARGE SCALE GENOMIC DNA]</scope>
    <source>
        <strain evidence="11 12">CBS 43764</strain>
    </source>
</reference>
<organism evidence="11 12">
    <name type="scientific">Verruconis gallopava</name>
    <dbReference type="NCBI Taxonomy" id="253628"/>
    <lineage>
        <taxon>Eukaryota</taxon>
        <taxon>Fungi</taxon>
        <taxon>Dikarya</taxon>
        <taxon>Ascomycota</taxon>
        <taxon>Pezizomycotina</taxon>
        <taxon>Dothideomycetes</taxon>
        <taxon>Pleosporomycetidae</taxon>
        <taxon>Venturiales</taxon>
        <taxon>Sympoventuriaceae</taxon>
        <taxon>Verruconis</taxon>
    </lineage>
</organism>
<dbReference type="SUPFAM" id="SSF48264">
    <property type="entry name" value="Cytochrome P450"/>
    <property type="match status" value="1"/>
</dbReference>